<gene>
    <name evidence="1" type="ORF">J2S20_000195</name>
</gene>
<comment type="caution">
    <text evidence="1">The sequence shown here is derived from an EMBL/GenBank/DDBJ whole genome shotgun (WGS) entry which is preliminary data.</text>
</comment>
<protein>
    <submittedName>
        <fullName evidence="1">Uncharacterized protein</fullName>
    </submittedName>
</protein>
<sequence length="71" mass="8069">MSTATARAYQPYFAGRFMPFEMRKSPQHKAFYGHRGTYSGKAHCIKDRVLLDETCGSGGFMAWAKKRGDME</sequence>
<dbReference type="EMBL" id="JAUSTO010000001">
    <property type="protein sequence ID" value="MDQ0151521.1"/>
    <property type="molecule type" value="Genomic_DNA"/>
</dbReference>
<reference evidence="1" key="1">
    <citation type="submission" date="2023-07" db="EMBL/GenBank/DDBJ databases">
        <title>Genomic Encyclopedia of Type Strains, Phase IV (KMG-IV): sequencing the most valuable type-strain genomes for metagenomic binning, comparative biology and taxonomic classification.</title>
        <authorList>
            <person name="Goeker M."/>
        </authorList>
    </citation>
    <scope>NUCLEOTIDE SEQUENCE</scope>
    <source>
        <strain evidence="1">DSM 19659</strain>
    </source>
</reference>
<proteinExistence type="predicted"/>
<evidence type="ECO:0000313" key="1">
    <source>
        <dbReference type="EMBL" id="MDQ0151521.1"/>
    </source>
</evidence>
<name>A0AAE3V884_9FIRM</name>
<keyword evidence="2" id="KW-1185">Reference proteome</keyword>
<organism evidence="1 2">
    <name type="scientific">Moryella indoligenes</name>
    <dbReference type="NCBI Taxonomy" id="371674"/>
    <lineage>
        <taxon>Bacteria</taxon>
        <taxon>Bacillati</taxon>
        <taxon>Bacillota</taxon>
        <taxon>Clostridia</taxon>
        <taxon>Lachnospirales</taxon>
        <taxon>Lachnospiraceae</taxon>
        <taxon>Moryella</taxon>
    </lineage>
</organism>
<evidence type="ECO:0000313" key="2">
    <source>
        <dbReference type="Proteomes" id="UP001241537"/>
    </source>
</evidence>
<accession>A0AAE3V884</accession>
<dbReference type="Proteomes" id="UP001241537">
    <property type="component" value="Unassembled WGS sequence"/>
</dbReference>
<dbReference type="AlphaFoldDB" id="A0AAE3V884"/>